<feature type="transmembrane region" description="Helical" evidence="7">
    <location>
        <begin position="81"/>
        <end position="99"/>
    </location>
</feature>
<feature type="transmembrane region" description="Helical" evidence="7">
    <location>
        <begin position="164"/>
        <end position="188"/>
    </location>
</feature>
<feature type="transmembrane region" description="Helical" evidence="7">
    <location>
        <begin position="289"/>
        <end position="310"/>
    </location>
</feature>
<evidence type="ECO:0000256" key="3">
    <source>
        <dbReference type="ARBA" id="ARBA00022692"/>
    </source>
</evidence>
<evidence type="ECO:0000313" key="8">
    <source>
        <dbReference type="EMBL" id="PAN30441.1"/>
    </source>
</evidence>
<dbReference type="FunFam" id="1.20.1250.20:FF:000411">
    <property type="entry name" value="Probable high-affinity nitrate transporter 2.4"/>
    <property type="match status" value="1"/>
</dbReference>
<dbReference type="InterPro" id="IPR036259">
    <property type="entry name" value="MFS_trans_sf"/>
</dbReference>
<dbReference type="SUPFAM" id="SSF103473">
    <property type="entry name" value="MFS general substrate transporter"/>
    <property type="match status" value="1"/>
</dbReference>
<dbReference type="Pfam" id="PF07690">
    <property type="entry name" value="MFS_1"/>
    <property type="match status" value="1"/>
</dbReference>
<feature type="transmembrane region" description="Helical" evidence="7">
    <location>
        <begin position="48"/>
        <end position="69"/>
    </location>
</feature>
<feature type="transmembrane region" description="Helical" evidence="7">
    <location>
        <begin position="331"/>
        <end position="353"/>
    </location>
</feature>
<feature type="transmembrane region" description="Helical" evidence="7">
    <location>
        <begin position="359"/>
        <end position="384"/>
    </location>
</feature>
<evidence type="ECO:0000256" key="2">
    <source>
        <dbReference type="ARBA" id="ARBA00008432"/>
    </source>
</evidence>
<dbReference type="PANTHER" id="PTHR23515">
    <property type="entry name" value="HIGH-AFFINITY NITRATE TRANSPORTER 2.3"/>
    <property type="match status" value="1"/>
</dbReference>
<dbReference type="GO" id="GO:0015112">
    <property type="term" value="F:nitrate transmembrane transporter activity"/>
    <property type="evidence" value="ECO:0007669"/>
    <property type="project" value="InterPro"/>
</dbReference>
<feature type="transmembrane region" description="Helical" evidence="7">
    <location>
        <begin position="208"/>
        <end position="229"/>
    </location>
</feature>
<comment type="similarity">
    <text evidence="2">Belongs to the major facilitator superfamily. Nitrate/nitrite porter (TC 2.A.1.8) family.</text>
</comment>
<evidence type="ECO:0008006" key="9">
    <source>
        <dbReference type="Google" id="ProtNLM"/>
    </source>
</evidence>
<keyword evidence="6 7" id="KW-0472">Membrane</keyword>
<keyword evidence="5" id="KW-0534">Nitrate assimilation</keyword>
<feature type="transmembrane region" description="Helical" evidence="7">
    <location>
        <begin position="420"/>
        <end position="442"/>
    </location>
</feature>
<dbReference type="FunFam" id="1.20.1250.20:FF:000053">
    <property type="entry name" value="Nitrate transporter 2.1"/>
    <property type="match status" value="1"/>
</dbReference>
<evidence type="ECO:0000256" key="7">
    <source>
        <dbReference type="SAM" id="Phobius"/>
    </source>
</evidence>
<reference evidence="8" key="1">
    <citation type="submission" date="2018-04" db="EMBL/GenBank/DDBJ databases">
        <title>WGS assembly of Panicum hallii.</title>
        <authorList>
            <person name="Lovell J."/>
            <person name="Jenkins J."/>
            <person name="Lowry D."/>
            <person name="Mamidi S."/>
            <person name="Sreedasyam A."/>
            <person name="Weng X."/>
            <person name="Barry K."/>
            <person name="Bonette J."/>
            <person name="Campitelli B."/>
            <person name="Daum C."/>
            <person name="Gordon S."/>
            <person name="Gould B."/>
            <person name="Lipzen A."/>
            <person name="Macqueen A."/>
            <person name="Palacio-Mejia J."/>
            <person name="Plott C."/>
            <person name="Shakirov E."/>
            <person name="Shu S."/>
            <person name="Yoshinaga Y."/>
            <person name="Zane M."/>
            <person name="Rokhsar D."/>
            <person name="Grimwood J."/>
            <person name="Schmutz J."/>
            <person name="Juenger T."/>
        </authorList>
    </citation>
    <scope>NUCLEOTIDE SEQUENCE [LARGE SCALE GENOMIC DNA]</scope>
    <source>
        <strain evidence="8">FIL2</strain>
    </source>
</reference>
<evidence type="ECO:0000256" key="4">
    <source>
        <dbReference type="ARBA" id="ARBA00022989"/>
    </source>
</evidence>
<protein>
    <recommendedName>
        <fullName evidence="9">Major facilitator superfamily (MFS) profile domain-containing protein</fullName>
    </recommendedName>
</protein>
<dbReference type="InterPro" id="IPR044772">
    <property type="entry name" value="NO3_transporter"/>
</dbReference>
<dbReference type="Gramene" id="PAN30441">
    <property type="protein sequence ID" value="PAN30441"/>
    <property type="gene ID" value="PAHAL_5G282200"/>
</dbReference>
<dbReference type="Proteomes" id="UP000243499">
    <property type="component" value="Chromosome 5"/>
</dbReference>
<evidence type="ECO:0000256" key="1">
    <source>
        <dbReference type="ARBA" id="ARBA00004127"/>
    </source>
</evidence>
<keyword evidence="4 7" id="KW-1133">Transmembrane helix</keyword>
<feature type="transmembrane region" description="Helical" evidence="7">
    <location>
        <begin position="391"/>
        <end position="414"/>
    </location>
</feature>
<name>A0A2S3HV57_9POAL</name>
<dbReference type="InterPro" id="IPR011701">
    <property type="entry name" value="MFS"/>
</dbReference>
<keyword evidence="3 7" id="KW-0812">Transmembrane</keyword>
<sequence length="481" mass="49374">MVTMGKKKLADEEIAYCYGAAGVVDDQGRATELRPLALSSPHTQAFHLAWLSLFACFFAAFAAPPILPALRPALVLAPTDAPAAAVGSLSATLVGRLAMGPACDLLGPRRASGVASLLAALAVAATAVTASSPAGFVALRFVAGLSLANFVANQHWMSGIFAPSAVGLANAVAAGWANVGSAAAQLVMPLAYERVLRLGVPVTVAWRVTYLLPCALLITTGLAVLAFPYDLPRGAGVGGGAKTRKSFWKVVRGGVADYRAWVLALTYGYCYGVELIMENVAADFFRKRFLLPMEAAGAAAACFGAMNAVARPAGGMASDAVARLFGMRGRLWVLWAVQTAGAALCVLVGRMGAAEAPSLAATMAVMVACAAFVQAASGLTFGIVPFVSKRSLGVVSGMTASGGAVGAIVTNRLFFSGSRYTIAEAISLTGAASLVCTLPLALVHFPRHGGMFCGPMMAAGDDHHDDDDAAADDHGDYMLLK</sequence>
<dbReference type="GO" id="GO:0042128">
    <property type="term" value="P:nitrate assimilation"/>
    <property type="evidence" value="ECO:0007669"/>
    <property type="project" value="UniProtKB-KW"/>
</dbReference>
<organism evidence="8">
    <name type="scientific">Panicum hallii</name>
    <dbReference type="NCBI Taxonomy" id="206008"/>
    <lineage>
        <taxon>Eukaryota</taxon>
        <taxon>Viridiplantae</taxon>
        <taxon>Streptophyta</taxon>
        <taxon>Embryophyta</taxon>
        <taxon>Tracheophyta</taxon>
        <taxon>Spermatophyta</taxon>
        <taxon>Magnoliopsida</taxon>
        <taxon>Liliopsida</taxon>
        <taxon>Poales</taxon>
        <taxon>Poaceae</taxon>
        <taxon>PACMAD clade</taxon>
        <taxon>Panicoideae</taxon>
        <taxon>Panicodae</taxon>
        <taxon>Paniceae</taxon>
        <taxon>Panicinae</taxon>
        <taxon>Panicum</taxon>
        <taxon>Panicum sect. Panicum</taxon>
    </lineage>
</organism>
<accession>A0A2S3HV57</accession>
<dbReference type="GO" id="GO:0012505">
    <property type="term" value="C:endomembrane system"/>
    <property type="evidence" value="ECO:0007669"/>
    <property type="project" value="UniProtKB-SubCell"/>
</dbReference>
<proteinExistence type="inferred from homology"/>
<dbReference type="CDD" id="cd17341">
    <property type="entry name" value="MFS_NRT2_like"/>
    <property type="match status" value="1"/>
</dbReference>
<evidence type="ECO:0000256" key="5">
    <source>
        <dbReference type="ARBA" id="ARBA00023063"/>
    </source>
</evidence>
<feature type="transmembrane region" description="Helical" evidence="7">
    <location>
        <begin position="111"/>
        <end position="128"/>
    </location>
</feature>
<dbReference type="EMBL" id="CM008050">
    <property type="protein sequence ID" value="PAN30441.1"/>
    <property type="molecule type" value="Genomic_DNA"/>
</dbReference>
<comment type="subcellular location">
    <subcellularLocation>
        <location evidence="1">Endomembrane system</location>
        <topology evidence="1">Multi-pass membrane protein</topology>
    </subcellularLocation>
</comment>
<gene>
    <name evidence="8" type="ORF">PAHAL_5G282200</name>
</gene>
<dbReference type="AlphaFoldDB" id="A0A2S3HV57"/>
<dbReference type="Gene3D" id="1.20.1250.20">
    <property type="entry name" value="MFS general substrate transporter like domains"/>
    <property type="match status" value="2"/>
</dbReference>
<evidence type="ECO:0000256" key="6">
    <source>
        <dbReference type="ARBA" id="ARBA00023136"/>
    </source>
</evidence>